<accession>A0A6M3ME67</accession>
<name>A0A6M3ME67_9ZZZZ</name>
<protein>
    <submittedName>
        <fullName evidence="2">Uncharacterized protein</fullName>
    </submittedName>
</protein>
<proteinExistence type="predicted"/>
<sequence length="242" mass="26262">MSLMLDWDESFSMQANVTSSGPQRIALRGYVTERRPDGLYAAPLLPQLFYGADGTQLTSWRQYISGTGSQTILSRSGGQPSIPKEELYWRRVGNTVSAPVGMYSVGQRIPGSLQPLSQVTLSTGETEKGKYYELHIDTDGITDPSKAVEALIVGLRNHGVEMVWASADARRINIQIAGSPMAWAALIPLVPTILSVLGIVVTLVAVYVIFGGVPGWAFGLLAIGILFLTIVPTLIKLPDRRY</sequence>
<feature type="transmembrane region" description="Helical" evidence="1">
    <location>
        <begin position="181"/>
        <end position="210"/>
    </location>
</feature>
<evidence type="ECO:0000256" key="1">
    <source>
        <dbReference type="SAM" id="Phobius"/>
    </source>
</evidence>
<keyword evidence="1" id="KW-0812">Transmembrane</keyword>
<reference evidence="2" key="1">
    <citation type="submission" date="2020-03" db="EMBL/GenBank/DDBJ databases">
        <title>The deep terrestrial virosphere.</title>
        <authorList>
            <person name="Holmfeldt K."/>
            <person name="Nilsson E."/>
            <person name="Simone D."/>
            <person name="Lopez-Fernandez M."/>
            <person name="Wu X."/>
            <person name="de Brujin I."/>
            <person name="Lundin D."/>
            <person name="Andersson A."/>
            <person name="Bertilsson S."/>
            <person name="Dopson M."/>
        </authorList>
    </citation>
    <scope>NUCLEOTIDE SEQUENCE</scope>
    <source>
        <strain evidence="2">MM171B00522</strain>
    </source>
</reference>
<organism evidence="2">
    <name type="scientific">viral metagenome</name>
    <dbReference type="NCBI Taxonomy" id="1070528"/>
    <lineage>
        <taxon>unclassified sequences</taxon>
        <taxon>metagenomes</taxon>
        <taxon>organismal metagenomes</taxon>
    </lineage>
</organism>
<evidence type="ECO:0000313" key="2">
    <source>
        <dbReference type="EMBL" id="QJB03923.1"/>
    </source>
</evidence>
<dbReference type="AlphaFoldDB" id="A0A6M3ME67"/>
<dbReference type="EMBL" id="MT143866">
    <property type="protein sequence ID" value="QJB03923.1"/>
    <property type="molecule type" value="Genomic_DNA"/>
</dbReference>
<keyword evidence="1" id="KW-0472">Membrane</keyword>
<gene>
    <name evidence="2" type="ORF">MM171B00522_0003</name>
</gene>
<feature type="transmembrane region" description="Helical" evidence="1">
    <location>
        <begin position="216"/>
        <end position="235"/>
    </location>
</feature>
<keyword evidence="1" id="KW-1133">Transmembrane helix</keyword>